<evidence type="ECO:0000256" key="1">
    <source>
        <dbReference type="SAM" id="SignalP"/>
    </source>
</evidence>
<keyword evidence="1" id="KW-0732">Signal</keyword>
<dbReference type="InterPro" id="IPR038706">
    <property type="entry name" value="Type_VI_SciN-like_sf"/>
</dbReference>
<evidence type="ECO:0000313" key="2">
    <source>
        <dbReference type="EMBL" id="MCS0808058.1"/>
    </source>
</evidence>
<name>A0ABT2DA85_9BURK</name>
<feature type="chain" id="PRO_5045053223" evidence="1">
    <location>
        <begin position="22"/>
        <end position="194"/>
    </location>
</feature>
<dbReference type="InterPro" id="IPR017734">
    <property type="entry name" value="T6SS_SciN"/>
</dbReference>
<dbReference type="PANTHER" id="PTHR37625:SF4">
    <property type="entry name" value="OUTER MEMBRANE LIPOPROTEIN"/>
    <property type="match status" value="1"/>
</dbReference>
<comment type="caution">
    <text evidence="2">The sequence shown here is derived from an EMBL/GenBank/DDBJ whole genome shotgun (WGS) entry which is preliminary data.</text>
</comment>
<dbReference type="Gene3D" id="2.60.40.4150">
    <property type="entry name" value="Type VI secretion system, lipoprotein SciN"/>
    <property type="match status" value="1"/>
</dbReference>
<reference evidence="2 3" key="1">
    <citation type="submission" date="2022-08" db="EMBL/GenBank/DDBJ databases">
        <title>Reclassification of Massilia species as members of the genera Telluria, Duganella, Pseudoduganella, Mokoshia gen. nov. and Zemynaea gen. nov. using orthogonal and non-orthogonal genome-based approaches.</title>
        <authorList>
            <person name="Bowman J.P."/>
        </authorList>
    </citation>
    <scope>NUCLEOTIDE SEQUENCE [LARGE SCALE GENOMIC DNA]</scope>
    <source>
        <strain evidence="2 3">JCM 31605</strain>
    </source>
</reference>
<dbReference type="Proteomes" id="UP001206126">
    <property type="component" value="Unassembled WGS sequence"/>
</dbReference>
<dbReference type="PROSITE" id="PS51257">
    <property type="entry name" value="PROKAR_LIPOPROTEIN"/>
    <property type="match status" value="1"/>
</dbReference>
<protein>
    <submittedName>
        <fullName evidence="2">Type VI secretion system lipoprotein TssJ</fullName>
    </submittedName>
</protein>
<proteinExistence type="predicted"/>
<dbReference type="NCBIfam" id="TIGR03352">
    <property type="entry name" value="VI_chp_3"/>
    <property type="match status" value="1"/>
</dbReference>
<accession>A0ABT2DA85</accession>
<dbReference type="PANTHER" id="PTHR37625">
    <property type="entry name" value="OUTER MEMBRANE LIPOPROTEIN-RELATED"/>
    <property type="match status" value="1"/>
</dbReference>
<sequence>MKLRLHVLCSLCLLLAGCAGGGIGSIAGAALEATGLRKPPELPDAQKPPRAIALRLHAATRLNVDESGQPLALVARIYKLRQNAAFEQAPLAAFLDPAAEKQALGPDLIEVKEVTLVPGQHYEVTEKVSREAGYVGVVALFHAPAAQRWRLAFPTAEAERQGVTVGLHACALSVGAGARATAAELRMLSSVHCQ</sequence>
<evidence type="ECO:0000313" key="3">
    <source>
        <dbReference type="Proteomes" id="UP001206126"/>
    </source>
</evidence>
<dbReference type="Pfam" id="PF12790">
    <property type="entry name" value="T6SS-SciN"/>
    <property type="match status" value="1"/>
</dbReference>
<gene>
    <name evidence="2" type="primary">tssJ</name>
    <name evidence="2" type="ORF">NX774_09020</name>
</gene>
<keyword evidence="2" id="KW-0449">Lipoprotein</keyword>
<keyword evidence="3" id="KW-1185">Reference proteome</keyword>
<feature type="signal peptide" evidence="1">
    <location>
        <begin position="1"/>
        <end position="21"/>
    </location>
</feature>
<dbReference type="EMBL" id="JANUHB010000002">
    <property type="protein sequence ID" value="MCS0808058.1"/>
    <property type="molecule type" value="Genomic_DNA"/>
</dbReference>
<organism evidence="2 3">
    <name type="scientific">Massilia agilis</name>
    <dbReference type="NCBI Taxonomy" id="1811226"/>
    <lineage>
        <taxon>Bacteria</taxon>
        <taxon>Pseudomonadati</taxon>
        <taxon>Pseudomonadota</taxon>
        <taxon>Betaproteobacteria</taxon>
        <taxon>Burkholderiales</taxon>
        <taxon>Oxalobacteraceae</taxon>
        <taxon>Telluria group</taxon>
        <taxon>Massilia</taxon>
    </lineage>
</organism>